<dbReference type="InterPro" id="IPR025563">
    <property type="entry name" value="DUF4286"/>
</dbReference>
<dbReference type="Pfam" id="PF14114">
    <property type="entry name" value="DUF4286"/>
    <property type="match status" value="1"/>
</dbReference>
<gene>
    <name evidence="1" type="ORF">ALGA_1339</name>
</gene>
<sequence>MIIYNTSYLIENSMEKDFCEWMKAKFIPLLKETGTFSSSYFCKVMVATEDDGLTYSLQLLFKNKDLFTKYLCSFEPRTKAVFQAKYKTDVMTFSTLLEEA</sequence>
<dbReference type="EMBL" id="AP018042">
    <property type="protein sequence ID" value="BAX79723.1"/>
    <property type="molecule type" value="Genomic_DNA"/>
</dbReference>
<keyword evidence="2" id="KW-1185">Reference proteome</keyword>
<reference evidence="2" key="2">
    <citation type="journal article" date="2020" name="Antonie Van Leeuwenhoek">
        <title>Labilibaculum antarcticum sp. nov., a novel facultative anaerobic, psychrotorelant bacterium isolated from marine sediment of Antarctica.</title>
        <authorList>
            <person name="Watanabe M."/>
            <person name="Kojima H."/>
            <person name="Fukui M."/>
        </authorList>
    </citation>
    <scope>NUCLEOTIDE SEQUENCE [LARGE SCALE GENOMIC DNA]</scope>
    <source>
        <strain evidence="2">SPP2</strain>
    </source>
</reference>
<accession>A0A1Y1CI14</accession>
<reference evidence="1 2" key="1">
    <citation type="journal article" date="2018" name="Mar. Genomics">
        <title>Complete genome sequence of Marinifilaceae bacterium strain SPP2, isolated from the Antarctic marine sediment.</title>
        <authorList>
            <person name="Watanabe M."/>
            <person name="Kojima H."/>
            <person name="Fukui M."/>
        </authorList>
    </citation>
    <scope>NUCLEOTIDE SEQUENCE [LARGE SCALE GENOMIC DNA]</scope>
    <source>
        <strain evidence="1 2">SPP2</strain>
    </source>
</reference>
<evidence type="ECO:0000313" key="1">
    <source>
        <dbReference type="EMBL" id="BAX79723.1"/>
    </source>
</evidence>
<organism evidence="1 2">
    <name type="scientific">Labilibaculum antarcticum</name>
    <dbReference type="NCBI Taxonomy" id="1717717"/>
    <lineage>
        <taxon>Bacteria</taxon>
        <taxon>Pseudomonadati</taxon>
        <taxon>Bacteroidota</taxon>
        <taxon>Bacteroidia</taxon>
        <taxon>Marinilabiliales</taxon>
        <taxon>Marinifilaceae</taxon>
        <taxon>Labilibaculum</taxon>
    </lineage>
</organism>
<evidence type="ECO:0000313" key="2">
    <source>
        <dbReference type="Proteomes" id="UP000218267"/>
    </source>
</evidence>
<dbReference type="Proteomes" id="UP000218267">
    <property type="component" value="Chromosome"/>
</dbReference>
<proteinExistence type="predicted"/>
<dbReference type="KEGG" id="mbas:ALGA_1339"/>
<name>A0A1Y1CI14_9BACT</name>
<protein>
    <recommendedName>
        <fullName evidence="3">DUF4286 domain-containing protein</fullName>
    </recommendedName>
</protein>
<dbReference type="OrthoDB" id="1121837at2"/>
<dbReference type="RefSeq" id="WP_096428612.1">
    <property type="nucleotide sequence ID" value="NZ_AP018042.1"/>
</dbReference>
<dbReference type="AlphaFoldDB" id="A0A1Y1CI14"/>
<evidence type="ECO:0008006" key="3">
    <source>
        <dbReference type="Google" id="ProtNLM"/>
    </source>
</evidence>